<evidence type="ECO:0000313" key="2">
    <source>
        <dbReference type="Proteomes" id="UP000233556"/>
    </source>
</evidence>
<dbReference type="EMBL" id="KZ506058">
    <property type="protein sequence ID" value="PKU41909.1"/>
    <property type="molecule type" value="Genomic_DNA"/>
</dbReference>
<dbReference type="Proteomes" id="UP000233556">
    <property type="component" value="Unassembled WGS sequence"/>
</dbReference>
<keyword evidence="2" id="KW-1185">Reference proteome</keyword>
<gene>
    <name evidence="1" type="ORF">llap_7786</name>
</gene>
<accession>A0A2I0U7B0</accession>
<sequence length="100" mass="11653">MNGQPDPLTTVTPDIQPISHSTLIWKVWMFGLTRLLVEYELDQWPSTYWQLPINQHLNMGSTFVNIFIINLDDDRNCILSYFDTRELVDMTNGSFDTDTP</sequence>
<dbReference type="AlphaFoldDB" id="A0A2I0U7B0"/>
<reference evidence="2" key="1">
    <citation type="submission" date="2017-11" db="EMBL/GenBank/DDBJ databases">
        <authorList>
            <person name="Lima N.C."/>
            <person name="Parody-Merino A.M."/>
            <person name="Battley P.F."/>
            <person name="Fidler A.E."/>
            <person name="Prosdocimi F."/>
        </authorList>
    </citation>
    <scope>NUCLEOTIDE SEQUENCE [LARGE SCALE GENOMIC DNA]</scope>
</reference>
<reference evidence="2" key="2">
    <citation type="submission" date="2017-12" db="EMBL/GenBank/DDBJ databases">
        <title>Genome sequence of the Bar-tailed Godwit (Limosa lapponica baueri).</title>
        <authorList>
            <person name="Lima N.C.B."/>
            <person name="Parody-Merino A.M."/>
            <person name="Battley P.F."/>
            <person name="Fidler A.E."/>
            <person name="Prosdocimi F."/>
        </authorList>
    </citation>
    <scope>NUCLEOTIDE SEQUENCE [LARGE SCALE GENOMIC DNA]</scope>
</reference>
<protein>
    <submittedName>
        <fullName evidence="1">Uncharacterized protein</fullName>
    </submittedName>
</protein>
<name>A0A2I0U7B0_LIMLA</name>
<evidence type="ECO:0000313" key="1">
    <source>
        <dbReference type="EMBL" id="PKU41909.1"/>
    </source>
</evidence>
<organism evidence="1 2">
    <name type="scientific">Limosa lapponica baueri</name>
    <dbReference type="NCBI Taxonomy" id="1758121"/>
    <lineage>
        <taxon>Eukaryota</taxon>
        <taxon>Metazoa</taxon>
        <taxon>Chordata</taxon>
        <taxon>Craniata</taxon>
        <taxon>Vertebrata</taxon>
        <taxon>Euteleostomi</taxon>
        <taxon>Archelosauria</taxon>
        <taxon>Archosauria</taxon>
        <taxon>Dinosauria</taxon>
        <taxon>Saurischia</taxon>
        <taxon>Theropoda</taxon>
        <taxon>Coelurosauria</taxon>
        <taxon>Aves</taxon>
        <taxon>Neognathae</taxon>
        <taxon>Neoaves</taxon>
        <taxon>Charadriiformes</taxon>
        <taxon>Scolopacidae</taxon>
        <taxon>Limosa</taxon>
    </lineage>
</organism>
<proteinExistence type="predicted"/>